<gene>
    <name evidence="2" type="ORF">CYMTET_44784</name>
</gene>
<dbReference type="InterPro" id="IPR036291">
    <property type="entry name" value="NAD(P)-bd_dom_sf"/>
</dbReference>
<sequence>AMNQLTKNLACEWAKFGIRVNSVAPWYIATPLANQVLKDPAFKAEVVGKTPARRVGHPVEVASAVAFLCMPGASFITGQILAIDGGMTVNGFYPTIDPPRAKM</sequence>
<evidence type="ECO:0000313" key="2">
    <source>
        <dbReference type="EMBL" id="KAK3245661.1"/>
    </source>
</evidence>
<evidence type="ECO:0000256" key="1">
    <source>
        <dbReference type="ARBA" id="ARBA00023002"/>
    </source>
</evidence>
<protein>
    <recommendedName>
        <fullName evidence="4">Tropinone reductase-like protein</fullName>
    </recommendedName>
</protein>
<name>A0AAE0EYP2_9CHLO</name>
<dbReference type="EMBL" id="LGRX02030438">
    <property type="protein sequence ID" value="KAK3245661.1"/>
    <property type="molecule type" value="Genomic_DNA"/>
</dbReference>
<dbReference type="InterPro" id="IPR002347">
    <property type="entry name" value="SDR_fam"/>
</dbReference>
<dbReference type="PRINTS" id="PR00081">
    <property type="entry name" value="GDHRDH"/>
</dbReference>
<evidence type="ECO:0008006" key="4">
    <source>
        <dbReference type="Google" id="ProtNLM"/>
    </source>
</evidence>
<dbReference type="Pfam" id="PF13561">
    <property type="entry name" value="adh_short_C2"/>
    <property type="match status" value="1"/>
</dbReference>
<dbReference type="Gene3D" id="3.40.50.720">
    <property type="entry name" value="NAD(P)-binding Rossmann-like Domain"/>
    <property type="match status" value="1"/>
</dbReference>
<feature type="non-terminal residue" evidence="2">
    <location>
        <position position="1"/>
    </location>
</feature>
<proteinExistence type="predicted"/>
<dbReference type="GO" id="GO:0016491">
    <property type="term" value="F:oxidoreductase activity"/>
    <property type="evidence" value="ECO:0007669"/>
    <property type="project" value="UniProtKB-KW"/>
</dbReference>
<dbReference type="PANTHER" id="PTHR42898:SF6">
    <property type="entry name" value="NADP-DEPENDENT MANNITOL DEHYDROGENASE"/>
    <property type="match status" value="1"/>
</dbReference>
<keyword evidence="1" id="KW-0560">Oxidoreductase</keyword>
<comment type="caution">
    <text evidence="2">The sequence shown here is derived from an EMBL/GenBank/DDBJ whole genome shotgun (WGS) entry which is preliminary data.</text>
</comment>
<dbReference type="AlphaFoldDB" id="A0AAE0EYP2"/>
<evidence type="ECO:0000313" key="3">
    <source>
        <dbReference type="Proteomes" id="UP001190700"/>
    </source>
</evidence>
<dbReference type="InterPro" id="IPR045000">
    <property type="entry name" value="TR"/>
</dbReference>
<dbReference type="SUPFAM" id="SSF51735">
    <property type="entry name" value="NAD(P)-binding Rossmann-fold domains"/>
    <property type="match status" value="1"/>
</dbReference>
<dbReference type="Proteomes" id="UP001190700">
    <property type="component" value="Unassembled WGS sequence"/>
</dbReference>
<dbReference type="PANTHER" id="PTHR42898">
    <property type="entry name" value="TROPINONE REDUCTASE"/>
    <property type="match status" value="1"/>
</dbReference>
<keyword evidence="3" id="KW-1185">Reference proteome</keyword>
<reference evidence="2 3" key="1">
    <citation type="journal article" date="2015" name="Genome Biol. Evol.">
        <title>Comparative Genomics of a Bacterivorous Green Alga Reveals Evolutionary Causalities and Consequences of Phago-Mixotrophic Mode of Nutrition.</title>
        <authorList>
            <person name="Burns J.A."/>
            <person name="Paasch A."/>
            <person name="Narechania A."/>
            <person name="Kim E."/>
        </authorList>
    </citation>
    <scope>NUCLEOTIDE SEQUENCE [LARGE SCALE GENOMIC DNA]</scope>
    <source>
        <strain evidence="2 3">PLY_AMNH</strain>
    </source>
</reference>
<accession>A0AAE0EYP2</accession>
<organism evidence="2 3">
    <name type="scientific">Cymbomonas tetramitiformis</name>
    <dbReference type="NCBI Taxonomy" id="36881"/>
    <lineage>
        <taxon>Eukaryota</taxon>
        <taxon>Viridiplantae</taxon>
        <taxon>Chlorophyta</taxon>
        <taxon>Pyramimonadophyceae</taxon>
        <taxon>Pyramimonadales</taxon>
        <taxon>Pyramimonadaceae</taxon>
        <taxon>Cymbomonas</taxon>
    </lineage>
</organism>